<accession>A0A212EU64</accession>
<feature type="domain" description="U1-type" evidence="1">
    <location>
        <begin position="14"/>
        <end position="49"/>
    </location>
</feature>
<protein>
    <recommendedName>
        <fullName evidence="1">U1-type domain-containing protein</fullName>
    </recommendedName>
</protein>
<feature type="domain" description="U1-type" evidence="1">
    <location>
        <begin position="113"/>
        <end position="148"/>
    </location>
</feature>
<evidence type="ECO:0000313" key="3">
    <source>
        <dbReference type="Proteomes" id="UP000007151"/>
    </source>
</evidence>
<dbReference type="KEGG" id="dpl:KGM_216096"/>
<evidence type="ECO:0000313" key="2">
    <source>
        <dbReference type="EMBL" id="OWR45019.1"/>
    </source>
</evidence>
<dbReference type="Proteomes" id="UP000007151">
    <property type="component" value="Unassembled WGS sequence"/>
</dbReference>
<feature type="domain" description="U1-type" evidence="1">
    <location>
        <begin position="60"/>
        <end position="94"/>
    </location>
</feature>
<keyword evidence="3" id="KW-1185">Reference proteome</keyword>
<dbReference type="InParanoid" id="A0A212EU64"/>
<dbReference type="GO" id="GO:0003676">
    <property type="term" value="F:nucleic acid binding"/>
    <property type="evidence" value="ECO:0007669"/>
    <property type="project" value="InterPro"/>
</dbReference>
<evidence type="ECO:0000259" key="1">
    <source>
        <dbReference type="SMART" id="SM00451"/>
    </source>
</evidence>
<dbReference type="AlphaFoldDB" id="A0A212EU64"/>
<dbReference type="GO" id="GO:0008270">
    <property type="term" value="F:zinc ion binding"/>
    <property type="evidence" value="ECO:0007669"/>
    <property type="project" value="InterPro"/>
</dbReference>
<organism evidence="2 3">
    <name type="scientific">Danaus plexippus plexippus</name>
    <dbReference type="NCBI Taxonomy" id="278856"/>
    <lineage>
        <taxon>Eukaryota</taxon>
        <taxon>Metazoa</taxon>
        <taxon>Ecdysozoa</taxon>
        <taxon>Arthropoda</taxon>
        <taxon>Hexapoda</taxon>
        <taxon>Insecta</taxon>
        <taxon>Pterygota</taxon>
        <taxon>Neoptera</taxon>
        <taxon>Endopterygota</taxon>
        <taxon>Lepidoptera</taxon>
        <taxon>Glossata</taxon>
        <taxon>Ditrysia</taxon>
        <taxon>Papilionoidea</taxon>
        <taxon>Nymphalidae</taxon>
        <taxon>Danainae</taxon>
        <taxon>Danaini</taxon>
        <taxon>Danaina</taxon>
        <taxon>Danaus</taxon>
        <taxon>Danaus</taxon>
    </lineage>
</organism>
<reference evidence="2 3" key="1">
    <citation type="journal article" date="2011" name="Cell">
        <title>The monarch butterfly genome yields insights into long-distance migration.</title>
        <authorList>
            <person name="Zhan S."/>
            <person name="Merlin C."/>
            <person name="Boore J.L."/>
            <person name="Reppert S.M."/>
        </authorList>
    </citation>
    <scope>NUCLEOTIDE SEQUENCE [LARGE SCALE GENOMIC DNA]</scope>
    <source>
        <strain evidence="2">F-2</strain>
    </source>
</reference>
<dbReference type="EMBL" id="AGBW02012462">
    <property type="protein sequence ID" value="OWR45019.1"/>
    <property type="molecule type" value="Genomic_DNA"/>
</dbReference>
<dbReference type="SMART" id="SM00451">
    <property type="entry name" value="ZnF_U1"/>
    <property type="match status" value="3"/>
</dbReference>
<comment type="caution">
    <text evidence="2">The sequence shown here is derived from an EMBL/GenBank/DDBJ whole genome shotgun (WGS) entry which is preliminary data.</text>
</comment>
<dbReference type="InterPro" id="IPR003604">
    <property type="entry name" value="Matrin/U1-like-C_Znf_C2H2"/>
</dbReference>
<proteinExistence type="predicted"/>
<gene>
    <name evidence="2" type="ORF">KGM_216096</name>
</gene>
<name>A0A212EU64_DANPL</name>
<sequence length="246" mass="28134">MKTGLLYGIVANSKTRMRCVFCGVYIPKATKCIEEHTNGTKHKENIEQMAENGISFNHYDDQLYCKPCNINLGEEESVPSHLECDTHANWMAAMDDLIEGEFINVDAYLAGESEDVYCEVCNCKITCVLSNIEEHVNDILHRSNVAEKLKPSNGIFPTEKDDELWCKVCNQPIENTARSLLSHIDDNFVHVMWLMEMQDLIETHEISVQDYLKCKEEKNAYCNRCQVEIPCNIQSIKDHIANGFMT</sequence>